<evidence type="ECO:0000313" key="4">
    <source>
        <dbReference type="Proteomes" id="UP000325780"/>
    </source>
</evidence>
<accession>A0A5N6TND0</accession>
<proteinExistence type="predicted"/>
<feature type="domain" description="Tyrosine specific protein phosphatases" evidence="2">
    <location>
        <begin position="161"/>
        <end position="242"/>
    </location>
</feature>
<dbReference type="InterPro" id="IPR052449">
    <property type="entry name" value="STYX-Interacting_Phosphatase"/>
</dbReference>
<dbReference type="EMBL" id="ML742188">
    <property type="protein sequence ID" value="KAE8147844.1"/>
    <property type="molecule type" value="Genomic_DNA"/>
</dbReference>
<feature type="region of interest" description="Disordered" evidence="1">
    <location>
        <begin position="257"/>
        <end position="315"/>
    </location>
</feature>
<dbReference type="Gene3D" id="3.90.190.10">
    <property type="entry name" value="Protein tyrosine phosphatase superfamily"/>
    <property type="match status" value="1"/>
</dbReference>
<dbReference type="GO" id="GO:0005654">
    <property type="term" value="C:nucleoplasm"/>
    <property type="evidence" value="ECO:0007669"/>
    <property type="project" value="TreeGrafter"/>
</dbReference>
<feature type="compositionally biased region" description="Basic and acidic residues" evidence="1">
    <location>
        <begin position="273"/>
        <end position="282"/>
    </location>
</feature>
<evidence type="ECO:0000259" key="2">
    <source>
        <dbReference type="PROSITE" id="PS50056"/>
    </source>
</evidence>
<dbReference type="SUPFAM" id="SSF52799">
    <property type="entry name" value="(Phosphotyrosine protein) phosphatases II"/>
    <property type="match status" value="1"/>
</dbReference>
<dbReference type="CDD" id="cd14498">
    <property type="entry name" value="DSP"/>
    <property type="match status" value="1"/>
</dbReference>
<dbReference type="PANTHER" id="PTHR46588">
    <property type="entry name" value="SERINE/THREONINE/TYROSINE-INTERACTING PROTEIN"/>
    <property type="match status" value="1"/>
</dbReference>
<dbReference type="GO" id="GO:0062026">
    <property type="term" value="P:negative regulation of SCF-dependent proteasomal ubiquitin-dependent catabolic process"/>
    <property type="evidence" value="ECO:0007669"/>
    <property type="project" value="TreeGrafter"/>
</dbReference>
<dbReference type="InterPro" id="IPR000387">
    <property type="entry name" value="Tyr_Pase_dom"/>
</dbReference>
<dbReference type="InterPro" id="IPR029021">
    <property type="entry name" value="Prot-tyrosine_phosphatase-like"/>
</dbReference>
<dbReference type="GO" id="GO:1990444">
    <property type="term" value="F:F-box domain binding"/>
    <property type="evidence" value="ECO:0007669"/>
    <property type="project" value="TreeGrafter"/>
</dbReference>
<evidence type="ECO:0000313" key="3">
    <source>
        <dbReference type="EMBL" id="KAE8147844.1"/>
    </source>
</evidence>
<sequence>MSHLTSFIETPMSQQVGSHYVQNQIYTRAGDIPQRQVPVISLLWDVYPKDPMTATDHQYPEGEFIPSGFFDRVTPEMITLLPAQRPDWKYEMRREAQMILPCLYLGPWACLKNTDPLERENFTLLLGIRDQQHAGSKRFLGDKAAAKLGIQTVMVDVSQGPSLLSMVSRVVWLINDHLASNSSPDSSMPPRKVLLYCETGNRTSALVAAAYLMVMLGIKMQDALQVVNSRRLSMEADEDSLHLLEAFESILKAKRDVKKNRESGAETNTASESCKKRSLGDRDGDEDEDMGGYNDMHEAANGTPGRTFLAPFQDR</sequence>
<dbReference type="OrthoDB" id="10252009at2759"/>
<organism evidence="3 4">
    <name type="scientific">Aspergillus avenaceus</name>
    <dbReference type="NCBI Taxonomy" id="36643"/>
    <lineage>
        <taxon>Eukaryota</taxon>
        <taxon>Fungi</taxon>
        <taxon>Dikarya</taxon>
        <taxon>Ascomycota</taxon>
        <taxon>Pezizomycotina</taxon>
        <taxon>Eurotiomycetes</taxon>
        <taxon>Eurotiomycetidae</taxon>
        <taxon>Eurotiales</taxon>
        <taxon>Aspergillaceae</taxon>
        <taxon>Aspergillus</taxon>
        <taxon>Aspergillus subgen. Circumdati</taxon>
    </lineage>
</organism>
<dbReference type="PANTHER" id="PTHR46588:SF1">
    <property type="entry name" value="SERINE_THREONINE_TYROSINE-INTERACTING PROTEIN"/>
    <property type="match status" value="1"/>
</dbReference>
<keyword evidence="4" id="KW-1185">Reference proteome</keyword>
<protein>
    <submittedName>
        <fullName evidence="3">Phosphatases II</fullName>
    </submittedName>
</protein>
<name>A0A5N6TND0_ASPAV</name>
<dbReference type="AlphaFoldDB" id="A0A5N6TND0"/>
<dbReference type="PROSITE" id="PS50056">
    <property type="entry name" value="TYR_PHOSPHATASE_2"/>
    <property type="match status" value="1"/>
</dbReference>
<dbReference type="GO" id="GO:0005737">
    <property type="term" value="C:cytoplasm"/>
    <property type="evidence" value="ECO:0007669"/>
    <property type="project" value="TreeGrafter"/>
</dbReference>
<evidence type="ECO:0000256" key="1">
    <source>
        <dbReference type="SAM" id="MobiDB-lite"/>
    </source>
</evidence>
<reference evidence="3 4" key="1">
    <citation type="submission" date="2019-04" db="EMBL/GenBank/DDBJ databases">
        <title>Friends and foes A comparative genomics study of 23 Aspergillus species from section Flavi.</title>
        <authorList>
            <consortium name="DOE Joint Genome Institute"/>
            <person name="Kjaerbolling I."/>
            <person name="Vesth T."/>
            <person name="Frisvad J.C."/>
            <person name="Nybo J.L."/>
            <person name="Theobald S."/>
            <person name="Kildgaard S."/>
            <person name="Isbrandt T."/>
            <person name="Kuo A."/>
            <person name="Sato A."/>
            <person name="Lyhne E.K."/>
            <person name="Kogle M.E."/>
            <person name="Wiebenga A."/>
            <person name="Kun R.S."/>
            <person name="Lubbers R.J."/>
            <person name="Makela M.R."/>
            <person name="Barry K."/>
            <person name="Chovatia M."/>
            <person name="Clum A."/>
            <person name="Daum C."/>
            <person name="Haridas S."/>
            <person name="He G."/>
            <person name="LaButti K."/>
            <person name="Lipzen A."/>
            <person name="Mondo S."/>
            <person name="Riley R."/>
            <person name="Salamov A."/>
            <person name="Simmons B.A."/>
            <person name="Magnuson J.K."/>
            <person name="Henrissat B."/>
            <person name="Mortensen U.H."/>
            <person name="Larsen T.O."/>
            <person name="Devries R.P."/>
            <person name="Grigoriev I.V."/>
            <person name="Machida M."/>
            <person name="Baker S.E."/>
            <person name="Andersen M.R."/>
        </authorList>
    </citation>
    <scope>NUCLEOTIDE SEQUENCE [LARGE SCALE GENOMIC DNA]</scope>
    <source>
        <strain evidence="3 4">IBT 18842</strain>
    </source>
</reference>
<dbReference type="Proteomes" id="UP000325780">
    <property type="component" value="Unassembled WGS sequence"/>
</dbReference>
<gene>
    <name evidence="3" type="ORF">BDV25DRAFT_159475</name>
</gene>
<dbReference type="GO" id="GO:0070372">
    <property type="term" value="P:regulation of ERK1 and ERK2 cascade"/>
    <property type="evidence" value="ECO:0007669"/>
    <property type="project" value="TreeGrafter"/>
</dbReference>